<dbReference type="AlphaFoldDB" id="A0A174FX96"/>
<evidence type="ECO:0000313" key="2">
    <source>
        <dbReference type="Proteomes" id="UP000095606"/>
    </source>
</evidence>
<organism evidence="1 2">
    <name type="scientific">Bacteroides faecis</name>
    <dbReference type="NCBI Taxonomy" id="674529"/>
    <lineage>
        <taxon>Bacteria</taxon>
        <taxon>Pseudomonadati</taxon>
        <taxon>Bacteroidota</taxon>
        <taxon>Bacteroidia</taxon>
        <taxon>Bacteroidales</taxon>
        <taxon>Bacteroidaceae</taxon>
        <taxon>Bacteroides</taxon>
    </lineage>
</organism>
<gene>
    <name evidence="1" type="ORF">ERS852461_00480</name>
</gene>
<dbReference type="RefSeq" id="WP_008768566.1">
    <property type="nucleotide sequence ID" value="NZ_CAXKYA010000022.1"/>
</dbReference>
<dbReference type="Proteomes" id="UP000095606">
    <property type="component" value="Unassembled WGS sequence"/>
</dbReference>
<name>A0A174FX96_9BACE</name>
<protein>
    <submittedName>
        <fullName evidence="1">Uncharacterized protein</fullName>
    </submittedName>
</protein>
<evidence type="ECO:0000313" key="1">
    <source>
        <dbReference type="EMBL" id="CUO53466.1"/>
    </source>
</evidence>
<dbReference type="EMBL" id="CZAE01000002">
    <property type="protein sequence ID" value="CUO53466.1"/>
    <property type="molecule type" value="Genomic_DNA"/>
</dbReference>
<accession>A0A174FX96</accession>
<sequence length="117" mass="13927">MFIAYNQGNEQPQRIRHNIKLGLRQYTIAFDVNLVKEGENEQYKWCEITLPVGMPTYSQLVSAIIHGRYSDDAMQAIINNHLLEDEDSEHQKEWNDMQMWRMEAKRMAKEILEEIKK</sequence>
<reference evidence="1 2" key="1">
    <citation type="submission" date="2015-09" db="EMBL/GenBank/DDBJ databases">
        <authorList>
            <consortium name="Pathogen Informatics"/>
        </authorList>
    </citation>
    <scope>NUCLEOTIDE SEQUENCE [LARGE SCALE GENOMIC DNA]</scope>
    <source>
        <strain evidence="1 2">2789STDY5834846</strain>
    </source>
</reference>
<proteinExistence type="predicted"/>